<feature type="compositionally biased region" description="Basic and acidic residues" evidence="1">
    <location>
        <begin position="9"/>
        <end position="28"/>
    </location>
</feature>
<keyword evidence="4" id="KW-1185">Reference proteome</keyword>
<protein>
    <recommendedName>
        <fullName evidence="5">DUF3099 domain-containing protein</fullName>
    </recommendedName>
</protein>
<keyword evidence="2" id="KW-0812">Transmembrane</keyword>
<feature type="compositionally biased region" description="Polar residues" evidence="1">
    <location>
        <begin position="169"/>
        <end position="183"/>
    </location>
</feature>
<dbReference type="InterPro" id="IPR021449">
    <property type="entry name" value="DUF3099"/>
</dbReference>
<evidence type="ECO:0000313" key="3">
    <source>
        <dbReference type="EMBL" id="GAA5229075.1"/>
    </source>
</evidence>
<keyword evidence="2" id="KW-0472">Membrane</keyword>
<dbReference type="Pfam" id="PF11298">
    <property type="entry name" value="DUF3099"/>
    <property type="match status" value="1"/>
</dbReference>
<keyword evidence="2" id="KW-1133">Transmembrane helix</keyword>
<dbReference type="RefSeq" id="WP_210100735.1">
    <property type="nucleotide sequence ID" value="NZ_BAABLK010000093.1"/>
</dbReference>
<name>A0ABP9TW05_9MICC</name>
<organism evidence="3 4">
    <name type="scientific">Paeniglutamicibacter antarcticus</name>
    <dbReference type="NCBI Taxonomy" id="494023"/>
    <lineage>
        <taxon>Bacteria</taxon>
        <taxon>Bacillati</taxon>
        <taxon>Actinomycetota</taxon>
        <taxon>Actinomycetes</taxon>
        <taxon>Micrococcales</taxon>
        <taxon>Micrococcaceae</taxon>
        <taxon>Paeniglutamicibacter</taxon>
    </lineage>
</organism>
<gene>
    <name evidence="3" type="ORF">GCM10025778_36140</name>
</gene>
<evidence type="ECO:0000313" key="4">
    <source>
        <dbReference type="Proteomes" id="UP001501257"/>
    </source>
</evidence>
<feature type="compositionally biased region" description="Polar residues" evidence="1">
    <location>
        <begin position="134"/>
        <end position="143"/>
    </location>
</feature>
<evidence type="ECO:0008006" key="5">
    <source>
        <dbReference type="Google" id="ProtNLM"/>
    </source>
</evidence>
<evidence type="ECO:0000256" key="2">
    <source>
        <dbReference type="SAM" id="Phobius"/>
    </source>
</evidence>
<reference evidence="4" key="1">
    <citation type="journal article" date="2019" name="Int. J. Syst. Evol. Microbiol.">
        <title>The Global Catalogue of Microorganisms (GCM) 10K type strain sequencing project: providing services to taxonomists for standard genome sequencing and annotation.</title>
        <authorList>
            <consortium name="The Broad Institute Genomics Platform"/>
            <consortium name="The Broad Institute Genome Sequencing Center for Infectious Disease"/>
            <person name="Wu L."/>
            <person name="Ma J."/>
        </authorList>
    </citation>
    <scope>NUCLEOTIDE SEQUENCE [LARGE SCALE GENOMIC DNA]</scope>
    <source>
        <strain evidence="4">JCM 18952</strain>
    </source>
</reference>
<evidence type="ECO:0000256" key="1">
    <source>
        <dbReference type="SAM" id="MobiDB-lite"/>
    </source>
</evidence>
<dbReference type="Proteomes" id="UP001501257">
    <property type="component" value="Unassembled WGS sequence"/>
</dbReference>
<comment type="caution">
    <text evidence="3">The sequence shown here is derived from an EMBL/GenBank/DDBJ whole genome shotgun (WGS) entry which is preliminary data.</text>
</comment>
<feature type="compositionally biased region" description="Acidic residues" evidence="1">
    <location>
        <begin position="154"/>
        <end position="164"/>
    </location>
</feature>
<sequence length="220" mass="23515">MSEPHSNNHHRDPGPQVHRITEAQESHSVEQHSRVLKYTISMSVRLACFIAAFFVHGWLQWVFLAGAIVLPYIAVVIANGGADLTKRQPPAEFYEPGDPHLLTSGFTAYDPKRAPAAAQERAEDAAEHPFGAQDSGSTQTTAQHGDEDPSTIYEEGDIMSESDSGESARANTSATWPSASGPNGSYAGGFPAEAPTTIDGSFVEDPDQPGPDDGQRDGGR</sequence>
<accession>A0ABP9TW05</accession>
<feature type="region of interest" description="Disordered" evidence="1">
    <location>
        <begin position="112"/>
        <end position="220"/>
    </location>
</feature>
<feature type="region of interest" description="Disordered" evidence="1">
    <location>
        <begin position="1"/>
        <end position="28"/>
    </location>
</feature>
<feature type="transmembrane region" description="Helical" evidence="2">
    <location>
        <begin position="61"/>
        <end position="82"/>
    </location>
</feature>
<proteinExistence type="predicted"/>
<dbReference type="EMBL" id="BAABLK010000093">
    <property type="protein sequence ID" value="GAA5229075.1"/>
    <property type="molecule type" value="Genomic_DNA"/>
</dbReference>